<evidence type="ECO:0000259" key="7">
    <source>
        <dbReference type="PROSITE" id="PS50887"/>
    </source>
</evidence>
<organism evidence="8">
    <name type="scientific">Rhodanobacter sp. IGA1.0</name>
    <dbReference type="NCBI Taxonomy" id="3158582"/>
    <lineage>
        <taxon>Bacteria</taxon>
        <taxon>Pseudomonadati</taxon>
        <taxon>Pseudomonadota</taxon>
        <taxon>Gammaproteobacteria</taxon>
        <taxon>Lysobacterales</taxon>
        <taxon>Rhodanobacteraceae</taxon>
        <taxon>Rhodanobacter</taxon>
    </lineage>
</organism>
<keyword evidence="8" id="KW-0808">Transferase</keyword>
<dbReference type="InterPro" id="IPR011110">
    <property type="entry name" value="Reg_prop"/>
</dbReference>
<feature type="domain" description="GGDEF" evidence="7">
    <location>
        <begin position="873"/>
        <end position="1004"/>
    </location>
</feature>
<evidence type="ECO:0000256" key="5">
    <source>
        <dbReference type="SAM" id="Phobius"/>
    </source>
</evidence>
<dbReference type="InterPro" id="IPR029787">
    <property type="entry name" value="Nucleotide_cyclase"/>
</dbReference>
<gene>
    <name evidence="8" type="ORF">ABNK63_08315</name>
</gene>
<name>A0AAU7QQ35_9GAMM</name>
<dbReference type="AlphaFoldDB" id="A0AAU7QQ35"/>
<feature type="coiled-coil region" evidence="4">
    <location>
        <begin position="820"/>
        <end position="847"/>
    </location>
</feature>
<dbReference type="InterPro" id="IPR015943">
    <property type="entry name" value="WD40/YVTN_repeat-like_dom_sf"/>
</dbReference>
<dbReference type="NCBIfam" id="TIGR00254">
    <property type="entry name" value="GGDEF"/>
    <property type="match status" value="1"/>
</dbReference>
<feature type="transmembrane region" description="Helical" evidence="5">
    <location>
        <begin position="795"/>
        <end position="815"/>
    </location>
</feature>
<keyword evidence="5" id="KW-0472">Membrane</keyword>
<dbReference type="RefSeq" id="WP_350017149.1">
    <property type="nucleotide sequence ID" value="NZ_CP157948.1"/>
</dbReference>
<keyword evidence="4" id="KW-0175">Coiled coil</keyword>
<dbReference type="InterPro" id="IPR043128">
    <property type="entry name" value="Rev_trsase/Diguanyl_cyclase"/>
</dbReference>
<dbReference type="SMART" id="SM00267">
    <property type="entry name" value="GGDEF"/>
    <property type="match status" value="1"/>
</dbReference>
<dbReference type="InterPro" id="IPR000160">
    <property type="entry name" value="GGDEF_dom"/>
</dbReference>
<accession>A0AAU7QQ35</accession>
<dbReference type="InterPro" id="IPR050469">
    <property type="entry name" value="Diguanylate_Cyclase"/>
</dbReference>
<evidence type="ECO:0000256" key="2">
    <source>
        <dbReference type="ARBA" id="ARBA00012528"/>
    </source>
</evidence>
<comment type="catalytic activity">
    <reaction evidence="3">
        <text>2 GTP = 3',3'-c-di-GMP + 2 diphosphate</text>
        <dbReference type="Rhea" id="RHEA:24898"/>
        <dbReference type="ChEBI" id="CHEBI:33019"/>
        <dbReference type="ChEBI" id="CHEBI:37565"/>
        <dbReference type="ChEBI" id="CHEBI:58805"/>
        <dbReference type="EC" id="2.7.7.65"/>
    </reaction>
</comment>
<dbReference type="Pfam" id="PF07495">
    <property type="entry name" value="Y_Y_Y"/>
    <property type="match status" value="1"/>
</dbReference>
<feature type="signal peptide" evidence="6">
    <location>
        <begin position="1"/>
        <end position="22"/>
    </location>
</feature>
<dbReference type="SUPFAM" id="SSF55073">
    <property type="entry name" value="Nucleotide cyclase"/>
    <property type="match status" value="1"/>
</dbReference>
<dbReference type="CDD" id="cd01949">
    <property type="entry name" value="GGDEF"/>
    <property type="match status" value="1"/>
</dbReference>
<dbReference type="InterPro" id="IPR013783">
    <property type="entry name" value="Ig-like_fold"/>
</dbReference>
<dbReference type="Gene3D" id="3.30.70.270">
    <property type="match status" value="1"/>
</dbReference>
<comment type="cofactor">
    <cofactor evidence="1">
        <name>Mg(2+)</name>
        <dbReference type="ChEBI" id="CHEBI:18420"/>
    </cofactor>
</comment>
<dbReference type="PANTHER" id="PTHR45138">
    <property type="entry name" value="REGULATORY COMPONENTS OF SENSORY TRANSDUCTION SYSTEM"/>
    <property type="match status" value="1"/>
</dbReference>
<evidence type="ECO:0000256" key="1">
    <source>
        <dbReference type="ARBA" id="ARBA00001946"/>
    </source>
</evidence>
<dbReference type="GO" id="GO:0052621">
    <property type="term" value="F:diguanylate cyclase activity"/>
    <property type="evidence" value="ECO:0007669"/>
    <property type="project" value="UniProtKB-EC"/>
</dbReference>
<feature type="chain" id="PRO_5043728256" description="diguanylate cyclase" evidence="6">
    <location>
        <begin position="23"/>
        <end position="1004"/>
    </location>
</feature>
<keyword evidence="6" id="KW-0732">Signal</keyword>
<dbReference type="Pfam" id="PF07494">
    <property type="entry name" value="Reg_prop"/>
    <property type="match status" value="3"/>
</dbReference>
<sequence length="1004" mass="108317">MRCATLVGLLLCLLMAFAPARASGTDPWSPFDAPWFSTLDIAEGIPHSTTTAVVQDRSGLIWIGTIGGLVRYDGYRVEVLGTRNHNSPGLPDNYVRSLYALPDGGLLIGTNAGGLVRFDPGDNSFKVYPVGPQGLSDHKVYAISSDRAGGVWVATEGGLDHLDLASGVIRRVDTGKATVARNFSVLQDREGNVWLGNNSGLFVRRAGSDTFVREASTDQDASTVLGDQIWSILLDHAGRLWVGSVQAGAAWRDADGHWHGVPGFSGYANGARHPTVRDMLEVADDKVWIATDGNGVIEYTPGNPATHAIAHDPAVHSSLPGDSVRSLLLDRAGNLWAATDLGVARTHRGVHTAFSLLPSPLDPNALSTSNVRAIFVDSRGRIWLGLGAGHIDIIDLKAGRMQHLLLAGSQIQRGVHSITEAADGSILVGTQGLARIDPDTLAIENSIVPELHDKPVLGLKPDGDRVVIGTYDGIYRYDPATHALEHLGHRAGDPASLASNTVREIVRVGSEWWYATSRGISIAHGNSLPAGFTNLLHRRGDPTSLPQDYISSLMAAADGRVWASTLGGLSVLHKQDDGAWSARTIGTGDGLSSDNINTVLADDGGQIWASLSNGVARIDSQTLAVANLGARDGLHIASYVSIAAARAPSGELLFGGQAGLTVIRPHWQPPTSALAPLVITRAEINGVLVPFGKLPGDGGSIRIDGDTHNLRLNFALLDYQAAMETTYRYRLEGFDQSWTDIPKGSAPSANYTNLPHGSYRLRLVATTQGLQPRTAETQLTVQVSPYWYETTRTRIAAAILLLGLIVLLVHLRTLYLRHQARRLQREIDEHTRALLAANRRLDELASTDGLTGVFNRRRFLELVRTLSEKSPDGVACMALFDLDRFKLINDTHGHQAGDTVICQAVEVITRHCRHTDLIGRYGGEEFVLCLPDTHLQQAHEIIERIRIELAGMTLVHDGSPVMVTASIGIAQRQPHEAFESWLSRTDKALYQAKRNGRNCCALAS</sequence>
<protein>
    <recommendedName>
        <fullName evidence="2">diguanylate cyclase</fullName>
        <ecNumber evidence="2">2.7.7.65</ecNumber>
    </recommendedName>
</protein>
<keyword evidence="5" id="KW-0812">Transmembrane</keyword>
<dbReference type="SUPFAM" id="SSF63829">
    <property type="entry name" value="Calcium-dependent phosphotriesterase"/>
    <property type="match status" value="1"/>
</dbReference>
<dbReference type="Gene3D" id="2.60.40.10">
    <property type="entry name" value="Immunoglobulins"/>
    <property type="match status" value="1"/>
</dbReference>
<evidence type="ECO:0000256" key="4">
    <source>
        <dbReference type="SAM" id="Coils"/>
    </source>
</evidence>
<dbReference type="FunFam" id="3.30.70.270:FF:000001">
    <property type="entry name" value="Diguanylate cyclase domain protein"/>
    <property type="match status" value="1"/>
</dbReference>
<dbReference type="EMBL" id="CP157948">
    <property type="protein sequence ID" value="XBS91615.1"/>
    <property type="molecule type" value="Genomic_DNA"/>
</dbReference>
<dbReference type="SUPFAM" id="SSF101898">
    <property type="entry name" value="NHL repeat"/>
    <property type="match status" value="1"/>
</dbReference>
<proteinExistence type="predicted"/>
<evidence type="ECO:0000256" key="3">
    <source>
        <dbReference type="ARBA" id="ARBA00034247"/>
    </source>
</evidence>
<dbReference type="Pfam" id="PF00990">
    <property type="entry name" value="GGDEF"/>
    <property type="match status" value="1"/>
</dbReference>
<reference evidence="8" key="1">
    <citation type="submission" date="2024-06" db="EMBL/GenBank/DDBJ databases">
        <authorList>
            <person name="Sun Y."/>
        </authorList>
    </citation>
    <scope>NUCLEOTIDE SEQUENCE</scope>
    <source>
        <strain evidence="8">IGA1.0</strain>
    </source>
</reference>
<dbReference type="PROSITE" id="PS50887">
    <property type="entry name" value="GGDEF"/>
    <property type="match status" value="1"/>
</dbReference>
<dbReference type="InterPro" id="IPR011123">
    <property type="entry name" value="Y_Y_Y"/>
</dbReference>
<dbReference type="EC" id="2.7.7.65" evidence="2"/>
<evidence type="ECO:0000256" key="6">
    <source>
        <dbReference type="SAM" id="SignalP"/>
    </source>
</evidence>
<keyword evidence="8" id="KW-0548">Nucleotidyltransferase</keyword>
<dbReference type="Gene3D" id="2.130.10.10">
    <property type="entry name" value="YVTN repeat-like/Quinoprotein amine dehydrogenase"/>
    <property type="match status" value="4"/>
</dbReference>
<evidence type="ECO:0000313" key="8">
    <source>
        <dbReference type="EMBL" id="XBS91615.1"/>
    </source>
</evidence>
<keyword evidence="5" id="KW-1133">Transmembrane helix</keyword>
<dbReference type="PANTHER" id="PTHR45138:SF9">
    <property type="entry name" value="DIGUANYLATE CYCLASE DGCM-RELATED"/>
    <property type="match status" value="1"/>
</dbReference>